<gene>
    <name evidence="1" type="ORF">JRQ81_015007</name>
</gene>
<keyword evidence="2" id="KW-1185">Reference proteome</keyword>
<name>A0A9Q0XYG6_9SAUR</name>
<proteinExistence type="predicted"/>
<dbReference type="OrthoDB" id="125347at2759"/>
<reference evidence="1" key="1">
    <citation type="journal article" date="2023" name="DNA Res.">
        <title>Chromosome-level genome assembly of Phrynocephalus forsythii using third-generation DNA sequencing and Hi-C analysis.</title>
        <authorList>
            <person name="Qi Y."/>
            <person name="Zhao W."/>
            <person name="Zhao Y."/>
            <person name="Niu C."/>
            <person name="Cao S."/>
            <person name="Zhang Y."/>
        </authorList>
    </citation>
    <scope>NUCLEOTIDE SEQUENCE</scope>
    <source>
        <tissue evidence="1">Muscle</tissue>
    </source>
</reference>
<evidence type="ECO:0000313" key="1">
    <source>
        <dbReference type="EMBL" id="KAJ7332827.1"/>
    </source>
</evidence>
<dbReference type="AlphaFoldDB" id="A0A9Q0XYG6"/>
<dbReference type="EMBL" id="JAPFRF010000005">
    <property type="protein sequence ID" value="KAJ7332827.1"/>
    <property type="molecule type" value="Genomic_DNA"/>
</dbReference>
<organism evidence="1 2">
    <name type="scientific">Phrynocephalus forsythii</name>
    <dbReference type="NCBI Taxonomy" id="171643"/>
    <lineage>
        <taxon>Eukaryota</taxon>
        <taxon>Metazoa</taxon>
        <taxon>Chordata</taxon>
        <taxon>Craniata</taxon>
        <taxon>Vertebrata</taxon>
        <taxon>Euteleostomi</taxon>
        <taxon>Lepidosauria</taxon>
        <taxon>Squamata</taxon>
        <taxon>Bifurcata</taxon>
        <taxon>Unidentata</taxon>
        <taxon>Episquamata</taxon>
        <taxon>Toxicofera</taxon>
        <taxon>Iguania</taxon>
        <taxon>Acrodonta</taxon>
        <taxon>Agamidae</taxon>
        <taxon>Agaminae</taxon>
        <taxon>Phrynocephalus</taxon>
    </lineage>
</organism>
<dbReference type="Proteomes" id="UP001142489">
    <property type="component" value="Unassembled WGS sequence"/>
</dbReference>
<protein>
    <submittedName>
        <fullName evidence="1">Uncharacterized protein</fullName>
    </submittedName>
</protein>
<sequence length="139" mass="15897">MVWHGEAASSHLQAAEEFATKFLKTMTSEGYFLEQFFSCNETNLFWKWMPKRAFITQEETKMPGQKPIKDHLTLLFLWKCMWGSEAASTQPVVAEIVSQEWSMGLEVSEEGVMELVESDNIKLSTEDLVALQQEDLQGV</sequence>
<comment type="caution">
    <text evidence="1">The sequence shown here is derived from an EMBL/GenBank/DDBJ whole genome shotgun (WGS) entry which is preliminary data.</text>
</comment>
<evidence type="ECO:0000313" key="2">
    <source>
        <dbReference type="Proteomes" id="UP001142489"/>
    </source>
</evidence>
<accession>A0A9Q0XYG6</accession>